<dbReference type="SUPFAM" id="SSF90188">
    <property type="entry name" value="Somatomedin B domain"/>
    <property type="match status" value="1"/>
</dbReference>
<dbReference type="InterPro" id="IPR044004">
    <property type="entry name" value="TSP1_spondin_dom"/>
</dbReference>
<dbReference type="AlphaFoldDB" id="A0A8D8SAH9"/>
<dbReference type="PROSITE" id="PS50958">
    <property type="entry name" value="SMB_2"/>
    <property type="match status" value="1"/>
</dbReference>
<dbReference type="Gene3D" id="4.10.410.20">
    <property type="match status" value="1"/>
</dbReference>
<feature type="signal peptide" evidence="4">
    <location>
        <begin position="1"/>
        <end position="34"/>
    </location>
</feature>
<dbReference type="PROSITE" id="PS00524">
    <property type="entry name" value="SMB_1"/>
    <property type="match status" value="1"/>
</dbReference>
<evidence type="ECO:0000256" key="4">
    <source>
        <dbReference type="SAM" id="SignalP"/>
    </source>
</evidence>
<dbReference type="InterPro" id="IPR036024">
    <property type="entry name" value="Somatomedin_B-like_dom_sf"/>
</dbReference>
<evidence type="ECO:0000256" key="2">
    <source>
        <dbReference type="ARBA" id="ARBA00023157"/>
    </source>
</evidence>
<dbReference type="EMBL" id="HBUF01213484">
    <property type="protein sequence ID" value="CAG6666252.1"/>
    <property type="molecule type" value="Transcribed_RNA"/>
</dbReference>
<dbReference type="SUPFAM" id="SSF82895">
    <property type="entry name" value="TSP-1 type 1 repeat"/>
    <property type="match status" value="1"/>
</dbReference>
<dbReference type="Gene3D" id="2.20.100.10">
    <property type="entry name" value="Thrombospondin type-1 (TSP1) repeat"/>
    <property type="match status" value="1"/>
</dbReference>
<accession>A0A8D8SAH9</accession>
<evidence type="ECO:0000256" key="3">
    <source>
        <dbReference type="ARBA" id="ARBA00023180"/>
    </source>
</evidence>
<sequence length="306" mass="33692">MQPARFACGATFVRSGGAWLLVLTIVFSFDSALGGSCKENKLCCPGRDSACVVQNTPLNSVLEDLNEKPCYCDHACLKLGDCCTDFKDACGVTDCQVGSWEAWSDCDTECGPGTMVRARKVKQEAKNGGKHCPSLTQKRGCLGTNCPHNPRSALKETAMLLPIELSSSKKINETSMDIRENLWEHYTKNQNEDLSKEYCVVFQVIKISRACKKESHFSSLREGGKVCVRCESQAMRPALGYRCPGHGTMDRSTRWSALSIPHCHGRWMRLQVESVLRPELVDNFVSGSGGTNTCPICEEGPAFIFV</sequence>
<evidence type="ECO:0000259" key="5">
    <source>
        <dbReference type="PROSITE" id="PS50958"/>
    </source>
</evidence>
<keyword evidence="2" id="KW-1015">Disulfide bond</keyword>
<dbReference type="PANTHER" id="PTHR20920">
    <property type="entry name" value="RPE-SPONDIN"/>
    <property type="match status" value="1"/>
</dbReference>
<dbReference type="SMART" id="SM00209">
    <property type="entry name" value="TSP1"/>
    <property type="match status" value="1"/>
</dbReference>
<protein>
    <submittedName>
        <fullName evidence="6">Somatomedin-B and thrombospondin type-1 domain-containing protein</fullName>
    </submittedName>
</protein>
<dbReference type="Pfam" id="PF25031">
    <property type="entry name" value="SBSPON_C"/>
    <property type="match status" value="1"/>
</dbReference>
<keyword evidence="3" id="KW-0325">Glycoprotein</keyword>
<dbReference type="FunFam" id="2.20.100.10:FF:000134">
    <property type="entry name" value="Uncharacterized protein"/>
    <property type="match status" value="1"/>
</dbReference>
<dbReference type="PROSITE" id="PS50092">
    <property type="entry name" value="TSP1"/>
    <property type="match status" value="1"/>
</dbReference>
<dbReference type="InterPro" id="IPR000884">
    <property type="entry name" value="TSP1_rpt"/>
</dbReference>
<evidence type="ECO:0000313" key="6">
    <source>
        <dbReference type="EMBL" id="CAG6666250.1"/>
    </source>
</evidence>
<organism evidence="6">
    <name type="scientific">Cacopsylla melanoneura</name>
    <dbReference type="NCBI Taxonomy" id="428564"/>
    <lineage>
        <taxon>Eukaryota</taxon>
        <taxon>Metazoa</taxon>
        <taxon>Ecdysozoa</taxon>
        <taxon>Arthropoda</taxon>
        <taxon>Hexapoda</taxon>
        <taxon>Insecta</taxon>
        <taxon>Pterygota</taxon>
        <taxon>Neoptera</taxon>
        <taxon>Paraneoptera</taxon>
        <taxon>Hemiptera</taxon>
        <taxon>Sternorrhyncha</taxon>
        <taxon>Psylloidea</taxon>
        <taxon>Psyllidae</taxon>
        <taxon>Psyllinae</taxon>
        <taxon>Cacopsylla</taxon>
    </lineage>
</organism>
<keyword evidence="1 4" id="KW-0732">Signal</keyword>
<dbReference type="InterPro" id="IPR056801">
    <property type="entry name" value="SBSPON_C"/>
</dbReference>
<name>A0A8D8SAH9_9HEMI</name>
<dbReference type="EMBL" id="HBUF01213481">
    <property type="protein sequence ID" value="CAG6666249.1"/>
    <property type="molecule type" value="Transcribed_RNA"/>
</dbReference>
<evidence type="ECO:0000256" key="1">
    <source>
        <dbReference type="ARBA" id="ARBA00022729"/>
    </source>
</evidence>
<dbReference type="EMBL" id="HBUF01213482">
    <property type="protein sequence ID" value="CAG6666250.1"/>
    <property type="molecule type" value="Transcribed_RNA"/>
</dbReference>
<feature type="chain" id="PRO_5033671158" evidence="4">
    <location>
        <begin position="35"/>
        <end position="306"/>
    </location>
</feature>
<dbReference type="Pfam" id="PF01033">
    <property type="entry name" value="Somatomedin_B"/>
    <property type="match status" value="1"/>
</dbReference>
<dbReference type="Pfam" id="PF19028">
    <property type="entry name" value="TSP1_spondin"/>
    <property type="match status" value="1"/>
</dbReference>
<dbReference type="PANTHER" id="PTHR20920:SF5">
    <property type="entry name" value="SMB DOMAIN-CONTAINING PROTEIN"/>
    <property type="match status" value="1"/>
</dbReference>
<dbReference type="InterPro" id="IPR001212">
    <property type="entry name" value="Somatomedin_B_dom"/>
</dbReference>
<dbReference type="InterPro" id="IPR036383">
    <property type="entry name" value="TSP1_rpt_sf"/>
</dbReference>
<reference evidence="6" key="1">
    <citation type="submission" date="2021-05" db="EMBL/GenBank/DDBJ databases">
        <authorList>
            <person name="Alioto T."/>
            <person name="Alioto T."/>
            <person name="Gomez Garrido J."/>
        </authorList>
    </citation>
    <scope>NUCLEOTIDE SEQUENCE</scope>
</reference>
<dbReference type="InterPro" id="IPR039942">
    <property type="entry name" value="SBSPO"/>
</dbReference>
<proteinExistence type="predicted"/>
<feature type="domain" description="SMB" evidence="5">
    <location>
        <begin position="39"/>
        <end position="94"/>
    </location>
</feature>